<keyword evidence="7" id="KW-0998">Cell outer membrane</keyword>
<sequence length="454" mass="51375">MRKPLYIALALCMALAANAQVKKWTLQECVEYAFKNNISVRQSELDLKTTEVTKTDALGNFLPSANFSGSHSWNIGLNPNPITGISQQQTTQFTTAGFSTQVDIYKGLQNQMQMRRSKMAIIAGQYQLQKMKDDIGLNVANAFLDVLFNKENLKVQQQQLQIDLEQAERSKQLLEGGQIPRGDLMDIEATVATDRQRVVQAENTLLISKLSLAQLLQLDDYTNFDVADEEYNMEDSEVFLQTPDAIYKKAREQRTEIKLAQANLDVAEQDVKIARGAYQPTLSGFYSLNTRVTYADYVTFNEAGLPITQSPPPFWNQIWDNKGHNFGFQLNIPILNGFATRNNVERAKISLERSKLAFEQQELDLERTIYQAFTDAQGALKAYDAAVSAAEARALSLNYAKERYGVGLINVFELNQAQTLSVNAQSEVVRSKYEFIFRVKILEFYFGLPIFQKQ</sequence>
<dbReference type="PANTHER" id="PTHR30026:SF20">
    <property type="entry name" value="OUTER MEMBRANE PROTEIN TOLC"/>
    <property type="match status" value="1"/>
</dbReference>
<feature type="coiled-coil region" evidence="8">
    <location>
        <begin position="250"/>
        <end position="277"/>
    </location>
</feature>
<dbReference type="Proteomes" id="UP000037755">
    <property type="component" value="Unassembled WGS sequence"/>
</dbReference>
<organism evidence="10 11">
    <name type="scientific">Flavobacterium akiainvivens</name>
    <dbReference type="NCBI Taxonomy" id="1202724"/>
    <lineage>
        <taxon>Bacteria</taxon>
        <taxon>Pseudomonadati</taxon>
        <taxon>Bacteroidota</taxon>
        <taxon>Flavobacteriia</taxon>
        <taxon>Flavobacteriales</taxon>
        <taxon>Flavobacteriaceae</taxon>
        <taxon>Flavobacterium</taxon>
    </lineage>
</organism>
<evidence type="ECO:0000256" key="7">
    <source>
        <dbReference type="ARBA" id="ARBA00023237"/>
    </source>
</evidence>
<dbReference type="GO" id="GO:0009279">
    <property type="term" value="C:cell outer membrane"/>
    <property type="evidence" value="ECO:0007669"/>
    <property type="project" value="UniProtKB-SubCell"/>
</dbReference>
<comment type="caution">
    <text evidence="10">The sequence shown here is derived from an EMBL/GenBank/DDBJ whole genome shotgun (WGS) entry which is preliminary data.</text>
</comment>
<comment type="subcellular location">
    <subcellularLocation>
        <location evidence="1">Cell outer membrane</location>
    </subcellularLocation>
</comment>
<feature type="chain" id="PRO_5005818507" evidence="9">
    <location>
        <begin position="20"/>
        <end position="454"/>
    </location>
</feature>
<evidence type="ECO:0000256" key="6">
    <source>
        <dbReference type="ARBA" id="ARBA00023136"/>
    </source>
</evidence>
<feature type="signal peptide" evidence="9">
    <location>
        <begin position="1"/>
        <end position="19"/>
    </location>
</feature>
<dbReference type="GO" id="GO:0015288">
    <property type="term" value="F:porin activity"/>
    <property type="evidence" value="ECO:0007669"/>
    <property type="project" value="TreeGrafter"/>
</dbReference>
<dbReference type="Gene3D" id="1.20.1600.10">
    <property type="entry name" value="Outer membrane efflux proteins (OEP)"/>
    <property type="match status" value="1"/>
</dbReference>
<keyword evidence="11" id="KW-1185">Reference proteome</keyword>
<evidence type="ECO:0000256" key="1">
    <source>
        <dbReference type="ARBA" id="ARBA00004442"/>
    </source>
</evidence>
<accession>A0A0M8MKG6</accession>
<dbReference type="SUPFAM" id="SSF56954">
    <property type="entry name" value="Outer membrane efflux proteins (OEP)"/>
    <property type="match status" value="1"/>
</dbReference>
<comment type="similarity">
    <text evidence="2">Belongs to the outer membrane factor (OMF) (TC 1.B.17) family.</text>
</comment>
<dbReference type="EMBL" id="LIYD01000005">
    <property type="protein sequence ID" value="KOS07687.1"/>
    <property type="molecule type" value="Genomic_DNA"/>
</dbReference>
<evidence type="ECO:0000313" key="11">
    <source>
        <dbReference type="Proteomes" id="UP000037755"/>
    </source>
</evidence>
<dbReference type="RefSeq" id="WP_054409401.1">
    <property type="nucleotide sequence ID" value="NZ_FOYA01000002.1"/>
</dbReference>
<gene>
    <name evidence="10" type="ORF">AM493_17780</name>
</gene>
<keyword evidence="9" id="KW-0732">Signal</keyword>
<name>A0A0M8MKG6_9FLAO</name>
<dbReference type="GO" id="GO:1990281">
    <property type="term" value="C:efflux pump complex"/>
    <property type="evidence" value="ECO:0007669"/>
    <property type="project" value="TreeGrafter"/>
</dbReference>
<evidence type="ECO:0000256" key="4">
    <source>
        <dbReference type="ARBA" id="ARBA00022452"/>
    </source>
</evidence>
<dbReference type="PANTHER" id="PTHR30026">
    <property type="entry name" value="OUTER MEMBRANE PROTEIN TOLC"/>
    <property type="match status" value="1"/>
</dbReference>
<dbReference type="InterPro" id="IPR003423">
    <property type="entry name" value="OMP_efflux"/>
</dbReference>
<keyword evidence="4" id="KW-1134">Transmembrane beta strand</keyword>
<reference evidence="10 11" key="1">
    <citation type="submission" date="2015-08" db="EMBL/GenBank/DDBJ databases">
        <title>Whole genome sequence of Flavobacterium akiainvivens IK-1T, from decaying Wikstroemia oahuensis, an endemic Hawaiian shrub.</title>
        <authorList>
            <person name="Wan X."/>
            <person name="Hou S."/>
            <person name="Saito J."/>
            <person name="Donachie S."/>
        </authorList>
    </citation>
    <scope>NUCLEOTIDE SEQUENCE [LARGE SCALE GENOMIC DNA]</scope>
    <source>
        <strain evidence="10 11">IK-1</strain>
    </source>
</reference>
<keyword evidence="6" id="KW-0472">Membrane</keyword>
<evidence type="ECO:0000256" key="8">
    <source>
        <dbReference type="SAM" id="Coils"/>
    </source>
</evidence>
<evidence type="ECO:0000313" key="10">
    <source>
        <dbReference type="EMBL" id="KOS07687.1"/>
    </source>
</evidence>
<keyword evidence="5" id="KW-0812">Transmembrane</keyword>
<dbReference type="InterPro" id="IPR051906">
    <property type="entry name" value="TolC-like"/>
</dbReference>
<dbReference type="AlphaFoldDB" id="A0A0M8MKG6"/>
<proteinExistence type="inferred from homology"/>
<dbReference type="PATRIC" id="fig|1202724.3.peg.3694"/>
<dbReference type="OrthoDB" id="9811587at2"/>
<protein>
    <submittedName>
        <fullName evidence="10">Transporter</fullName>
    </submittedName>
</protein>
<dbReference type="GO" id="GO:0015562">
    <property type="term" value="F:efflux transmembrane transporter activity"/>
    <property type="evidence" value="ECO:0007669"/>
    <property type="project" value="InterPro"/>
</dbReference>
<evidence type="ECO:0000256" key="9">
    <source>
        <dbReference type="SAM" id="SignalP"/>
    </source>
</evidence>
<keyword evidence="3" id="KW-0813">Transport</keyword>
<evidence type="ECO:0000256" key="2">
    <source>
        <dbReference type="ARBA" id="ARBA00007613"/>
    </source>
</evidence>
<keyword evidence="8" id="KW-0175">Coiled coil</keyword>
<evidence type="ECO:0000256" key="5">
    <source>
        <dbReference type="ARBA" id="ARBA00022692"/>
    </source>
</evidence>
<dbReference type="STRING" id="1202724.AM493_17780"/>
<evidence type="ECO:0000256" key="3">
    <source>
        <dbReference type="ARBA" id="ARBA00022448"/>
    </source>
</evidence>
<dbReference type="Pfam" id="PF02321">
    <property type="entry name" value="OEP"/>
    <property type="match status" value="2"/>
</dbReference>